<sequence length="1122" mass="123146">MQSWPLNNSYADVLGWISSISANPGDTNTLIDFRRNISRAGEEGRNLICAAVQSHDVDINDDGGLTASVLMGTLASFPMTIQVVETFEDVVLAQSFSGAAKVATIQESVAMNCAPKGYVYDLASIANNTVPAGSDDVEAAASAALGSFAAKPPCPWDTETVLEPHDIVHILHNKTVDEDRHEKLLTALYGLANTRHPHVIDKVDNFTEHDNPALRVAAVRAMANVPNERATGHLVYHSLHNSEPAARRAGLQALQHHVHENPILATKTLLGALFQPRVRRAPADIRGLKGYFQKRMANRLADYRLAKIGMNRIALIEKATLDYPLPGSPLFTPLHWTRSYGGENVRATVGVVVDSDFNAAGAGFNAEAFVLGSLFSTDVDIASAGAYAVWTSDGDMSFFLWTAVFLFDLGSMQQVPYYLISIEWFSQTVFQLVQGDPCTISFPSSPAVTIRETKSFIQATYYYGIPLIAEVDLHVELVGWFEVGYGVELVTQNLSNPIPGQITGYIRPGIGLGGQISANVRVLVAGAGLEGDLAFASLYLPAGGGITVNSLSPLAAGFGDSIQINGEFLRGRVSLYYEIWNCCCWYCWFTCCFSCGGGCNYRGDYTLFAWDGISLPAIYIDNRPNLCSSLRSSADLPHPDIGSGVMILQGPDLADYLPYMAPPPLEVTDGDDPIDMDAETWMECSGYYDLRSRLVELSSCPYQQMDCDGMSLATRYMLPEEPNTENFAYDCDRYPDLCQNTECWRKWSPYSAGRKIKWMYDDVYIPRRRWAMSRLGSPPKGTQRDEVPMNKCTRGGCCARVQAIEASQNSAHGGDFCGFLRTKFGPAPGCRPEKGWFTVSYKTTPPATDKATCKGEDFRFQAEGGDSYRQPSPKSCKGDPPCKEPNYGVALGLPRFDNATMTAYLLGSDHPQLAFSFNDRVDVHYQPIIKPDIEAIRYSRLQNLTVGDRTLAVHSNLTSGAERWLRLVTGGGDIFQLTLDHELAGPDEDAKRSRVTLHLAAKFSHLVYNPGNPAHQHQVESRAELYINVSDAAVLHRLLGSPLVLKAKEAEQKPLVRQPPTSYTDRGAEGTSYKPFRVADLASLQAMKSHVHNLGAPTFSLREVVLTVLLLVLSILYLFKTA</sequence>
<dbReference type="AlphaFoldDB" id="A0AAJ0M5A4"/>
<evidence type="ECO:0000313" key="2">
    <source>
        <dbReference type="Proteomes" id="UP001273166"/>
    </source>
</evidence>
<dbReference type="EMBL" id="JAUDZG010000001">
    <property type="protein sequence ID" value="KAK3309395.1"/>
    <property type="molecule type" value="Genomic_DNA"/>
</dbReference>
<evidence type="ECO:0000313" key="1">
    <source>
        <dbReference type="EMBL" id="KAK3309395.1"/>
    </source>
</evidence>
<keyword evidence="2" id="KW-1185">Reference proteome</keyword>
<dbReference type="Gene3D" id="1.25.10.10">
    <property type="entry name" value="Leucine-rich Repeat Variant"/>
    <property type="match status" value="1"/>
</dbReference>
<accession>A0AAJ0M5A4</accession>
<reference evidence="1" key="1">
    <citation type="journal article" date="2023" name="Mol. Phylogenet. Evol.">
        <title>Genome-scale phylogeny and comparative genomics of the fungal order Sordariales.</title>
        <authorList>
            <person name="Hensen N."/>
            <person name="Bonometti L."/>
            <person name="Westerberg I."/>
            <person name="Brannstrom I.O."/>
            <person name="Guillou S."/>
            <person name="Cros-Aarteil S."/>
            <person name="Calhoun S."/>
            <person name="Haridas S."/>
            <person name="Kuo A."/>
            <person name="Mondo S."/>
            <person name="Pangilinan J."/>
            <person name="Riley R."/>
            <person name="LaButti K."/>
            <person name="Andreopoulos B."/>
            <person name="Lipzen A."/>
            <person name="Chen C."/>
            <person name="Yan M."/>
            <person name="Daum C."/>
            <person name="Ng V."/>
            <person name="Clum A."/>
            <person name="Steindorff A."/>
            <person name="Ohm R.A."/>
            <person name="Martin F."/>
            <person name="Silar P."/>
            <person name="Natvig D.O."/>
            <person name="Lalanne C."/>
            <person name="Gautier V."/>
            <person name="Ament-Velasquez S.L."/>
            <person name="Kruys A."/>
            <person name="Hutchinson M.I."/>
            <person name="Powell A.J."/>
            <person name="Barry K."/>
            <person name="Miller A.N."/>
            <person name="Grigoriev I.V."/>
            <person name="Debuchy R."/>
            <person name="Gladieux P."/>
            <person name="Hiltunen Thoren M."/>
            <person name="Johannesson H."/>
        </authorList>
    </citation>
    <scope>NUCLEOTIDE SEQUENCE</scope>
    <source>
        <strain evidence="1">CBS 333.67</strain>
    </source>
</reference>
<organism evidence="1 2">
    <name type="scientific">Chaetomium strumarium</name>
    <dbReference type="NCBI Taxonomy" id="1170767"/>
    <lineage>
        <taxon>Eukaryota</taxon>
        <taxon>Fungi</taxon>
        <taxon>Dikarya</taxon>
        <taxon>Ascomycota</taxon>
        <taxon>Pezizomycotina</taxon>
        <taxon>Sordariomycetes</taxon>
        <taxon>Sordariomycetidae</taxon>
        <taxon>Sordariales</taxon>
        <taxon>Chaetomiaceae</taxon>
        <taxon>Chaetomium</taxon>
    </lineage>
</organism>
<proteinExistence type="predicted"/>
<dbReference type="GeneID" id="87887015"/>
<dbReference type="InterPro" id="IPR011989">
    <property type="entry name" value="ARM-like"/>
</dbReference>
<gene>
    <name evidence="1" type="ORF">B0T15DRAFT_515384</name>
</gene>
<protein>
    <submittedName>
        <fullName evidence="1">Uncharacterized protein</fullName>
    </submittedName>
</protein>
<name>A0AAJ0M5A4_9PEZI</name>
<dbReference type="Proteomes" id="UP001273166">
    <property type="component" value="Unassembled WGS sequence"/>
</dbReference>
<reference evidence="1" key="2">
    <citation type="submission" date="2023-06" db="EMBL/GenBank/DDBJ databases">
        <authorList>
            <consortium name="Lawrence Berkeley National Laboratory"/>
            <person name="Mondo S.J."/>
            <person name="Hensen N."/>
            <person name="Bonometti L."/>
            <person name="Westerberg I."/>
            <person name="Brannstrom I.O."/>
            <person name="Guillou S."/>
            <person name="Cros-Aarteil S."/>
            <person name="Calhoun S."/>
            <person name="Haridas S."/>
            <person name="Kuo A."/>
            <person name="Pangilinan J."/>
            <person name="Riley R."/>
            <person name="Labutti K."/>
            <person name="Andreopoulos B."/>
            <person name="Lipzen A."/>
            <person name="Chen C."/>
            <person name="Yanf M."/>
            <person name="Daum C."/>
            <person name="Ng V."/>
            <person name="Clum A."/>
            <person name="Steindorff A."/>
            <person name="Ohm R."/>
            <person name="Martin F."/>
            <person name="Silar P."/>
            <person name="Natvig D."/>
            <person name="Lalanne C."/>
            <person name="Gautier V."/>
            <person name="Ament-Velasquez S.L."/>
            <person name="Kruys A."/>
            <person name="Hutchinson M.I."/>
            <person name="Powell A.J."/>
            <person name="Barry K."/>
            <person name="Miller A.N."/>
            <person name="Grigoriev I.V."/>
            <person name="Debuchy R."/>
            <person name="Gladieux P."/>
            <person name="Thoren M.H."/>
            <person name="Johannesson H."/>
        </authorList>
    </citation>
    <scope>NUCLEOTIDE SEQUENCE</scope>
    <source>
        <strain evidence="1">CBS 333.67</strain>
    </source>
</reference>
<dbReference type="RefSeq" id="XP_062725175.1">
    <property type="nucleotide sequence ID" value="XM_062868186.1"/>
</dbReference>
<comment type="caution">
    <text evidence="1">The sequence shown here is derived from an EMBL/GenBank/DDBJ whole genome shotgun (WGS) entry which is preliminary data.</text>
</comment>